<feature type="region of interest" description="Disordered" evidence="1">
    <location>
        <begin position="281"/>
        <end position="308"/>
    </location>
</feature>
<evidence type="ECO:0000256" key="1">
    <source>
        <dbReference type="SAM" id="MobiDB-lite"/>
    </source>
</evidence>
<accession>A0AAE1P8X3</accession>
<dbReference type="AlphaFoldDB" id="A0AAE1P8X3"/>
<dbReference type="EMBL" id="JAWZYT010002470">
    <property type="protein sequence ID" value="KAK4304149.1"/>
    <property type="molecule type" value="Genomic_DNA"/>
</dbReference>
<evidence type="ECO:0000313" key="2">
    <source>
        <dbReference type="EMBL" id="KAK4304149.1"/>
    </source>
</evidence>
<dbReference type="Proteomes" id="UP001292094">
    <property type="component" value="Unassembled WGS sequence"/>
</dbReference>
<organism evidence="2 3">
    <name type="scientific">Petrolisthes manimaculis</name>
    <dbReference type="NCBI Taxonomy" id="1843537"/>
    <lineage>
        <taxon>Eukaryota</taxon>
        <taxon>Metazoa</taxon>
        <taxon>Ecdysozoa</taxon>
        <taxon>Arthropoda</taxon>
        <taxon>Crustacea</taxon>
        <taxon>Multicrustacea</taxon>
        <taxon>Malacostraca</taxon>
        <taxon>Eumalacostraca</taxon>
        <taxon>Eucarida</taxon>
        <taxon>Decapoda</taxon>
        <taxon>Pleocyemata</taxon>
        <taxon>Anomura</taxon>
        <taxon>Galatheoidea</taxon>
        <taxon>Porcellanidae</taxon>
        <taxon>Petrolisthes</taxon>
    </lineage>
</organism>
<proteinExistence type="predicted"/>
<reference evidence="2" key="1">
    <citation type="submission" date="2023-11" db="EMBL/GenBank/DDBJ databases">
        <title>Genome assemblies of two species of porcelain crab, Petrolisthes cinctipes and Petrolisthes manimaculis (Anomura: Porcellanidae).</title>
        <authorList>
            <person name="Angst P."/>
        </authorList>
    </citation>
    <scope>NUCLEOTIDE SEQUENCE</scope>
    <source>
        <strain evidence="2">PB745_02</strain>
        <tissue evidence="2">Gill</tissue>
    </source>
</reference>
<gene>
    <name evidence="2" type="ORF">Pmani_023898</name>
</gene>
<sequence>MRKGELEAMFLEKTNEKWTAKERGKLVELVREQERKKLPYKVTFQSLVTLGYGKHSVMRFMMQLWVKLWPSLTMMPRDHEMYQWVGQAEKVQRDIQVFINKVRRVPRRHNPFTAISDSDSEADLKLDRLNKTHGGRKWMKRLWEKKRRAELESALLTFPTMYSKKIHLLLQKGKRTVGQSEAMYRRAKSEVPSCLLRKRDLTIDRSDGKKALLMLKQGLTKAGVYLSKQRSVLESGVFFENVCDSNNLQEYFIDTDSLEPARMVPQVWVRMVRRFHKRMKAARRVQSTLPPPPPDMTWDSSSEDSQGK</sequence>
<feature type="compositionally biased region" description="Polar residues" evidence="1">
    <location>
        <begin position="298"/>
        <end position="308"/>
    </location>
</feature>
<evidence type="ECO:0000313" key="3">
    <source>
        <dbReference type="Proteomes" id="UP001292094"/>
    </source>
</evidence>
<protein>
    <submittedName>
        <fullName evidence="2">Uncharacterized protein</fullName>
    </submittedName>
</protein>
<keyword evidence="3" id="KW-1185">Reference proteome</keyword>
<name>A0AAE1P8X3_9EUCA</name>
<comment type="caution">
    <text evidence="2">The sequence shown here is derived from an EMBL/GenBank/DDBJ whole genome shotgun (WGS) entry which is preliminary data.</text>
</comment>